<feature type="binding site" evidence="6">
    <location>
        <begin position="29"/>
        <end position="34"/>
    </location>
    <ligand>
        <name>ATP</name>
        <dbReference type="ChEBI" id="CHEBI:30616"/>
    </ligand>
</feature>
<keyword evidence="6" id="KW-0963">Cytoplasm</keyword>
<dbReference type="InterPro" id="IPR027417">
    <property type="entry name" value="P-loop_NTPase"/>
</dbReference>
<dbReference type="InterPro" id="IPR033690">
    <property type="entry name" value="Adenylat_kinase_CS"/>
</dbReference>
<keyword evidence="3 6" id="KW-0547">Nucleotide-binding</keyword>
<keyword evidence="11" id="KW-1185">Reference proteome</keyword>
<proteinExistence type="inferred from homology"/>
<dbReference type="InterPro" id="IPR007862">
    <property type="entry name" value="Adenylate_kinase_lid-dom"/>
</dbReference>
<feature type="binding site" evidence="6">
    <location>
        <position position="112"/>
    </location>
    <ligand>
        <name>AMP</name>
        <dbReference type="ChEBI" id="CHEBI:456215"/>
    </ligand>
</feature>
<dbReference type="PANTHER" id="PTHR23359">
    <property type="entry name" value="NUCLEOTIDE KINASE"/>
    <property type="match status" value="1"/>
</dbReference>
<evidence type="ECO:0000256" key="6">
    <source>
        <dbReference type="HAMAP-Rule" id="MF_00235"/>
    </source>
</evidence>
<evidence type="ECO:0000313" key="11">
    <source>
        <dbReference type="Proteomes" id="UP000256585"/>
    </source>
</evidence>
<dbReference type="InterPro" id="IPR000850">
    <property type="entry name" value="Adenylat/UMP-CMP_kin"/>
</dbReference>
<feature type="region of interest" description="LID" evidence="6">
    <location>
        <begin position="145"/>
        <end position="182"/>
    </location>
</feature>
<feature type="binding site" evidence="6">
    <location>
        <position position="50"/>
    </location>
    <ligand>
        <name>AMP</name>
        <dbReference type="ChEBI" id="CHEBI:456215"/>
    </ligand>
</feature>
<gene>
    <name evidence="6" type="primary">adk</name>
    <name evidence="10" type="ORF">DMC14_002140</name>
</gene>
<evidence type="ECO:0000259" key="9">
    <source>
        <dbReference type="Pfam" id="PF05191"/>
    </source>
</evidence>
<accession>A0A3T0TU65</accession>
<dbReference type="HAMAP" id="MF_00235">
    <property type="entry name" value="Adenylate_kinase_Adk"/>
    <property type="match status" value="1"/>
</dbReference>
<keyword evidence="4 6" id="KW-0418">Kinase</keyword>
<organism evidence="10 11">
    <name type="scientific">Metamycoplasma phocicerebrale</name>
    <dbReference type="NCBI Taxonomy" id="142649"/>
    <lineage>
        <taxon>Bacteria</taxon>
        <taxon>Bacillati</taxon>
        <taxon>Mycoplasmatota</taxon>
        <taxon>Mycoplasmoidales</taxon>
        <taxon>Metamycoplasmataceae</taxon>
        <taxon>Metamycoplasma</taxon>
    </lineage>
</organism>
<dbReference type="AlphaFoldDB" id="A0A3T0TU65"/>
<feature type="binding site" evidence="6">
    <location>
        <position position="179"/>
    </location>
    <ligand>
        <name>AMP</name>
        <dbReference type="ChEBI" id="CHEBI:456215"/>
    </ligand>
</feature>
<dbReference type="EC" id="2.7.4.3" evidence="6 8"/>
<evidence type="ECO:0000256" key="4">
    <source>
        <dbReference type="ARBA" id="ARBA00022777"/>
    </source>
</evidence>
<dbReference type="FunFam" id="3.40.50.300:FF:000106">
    <property type="entry name" value="Adenylate kinase mitochondrial"/>
    <property type="match status" value="1"/>
</dbReference>
<name>A0A3T0TU65_9BACT</name>
<comment type="similarity">
    <text evidence="6 7">Belongs to the adenylate kinase family.</text>
</comment>
<feature type="binding site" evidence="6">
    <location>
        <position position="172"/>
    </location>
    <ligand>
        <name>Zn(2+)</name>
        <dbReference type="ChEBI" id="CHEBI:29105"/>
        <note>structural</note>
    </ligand>
</feature>
<dbReference type="KEGG" id="mphc:DMC14_002140"/>
<dbReference type="Pfam" id="PF00406">
    <property type="entry name" value="ADK"/>
    <property type="match status" value="1"/>
</dbReference>
<feature type="binding site" evidence="6">
    <location>
        <begin position="105"/>
        <end position="108"/>
    </location>
    <ligand>
        <name>AMP</name>
        <dbReference type="ChEBI" id="CHEBI:456215"/>
    </ligand>
</feature>
<dbReference type="OrthoDB" id="9805030at2"/>
<evidence type="ECO:0000256" key="2">
    <source>
        <dbReference type="ARBA" id="ARBA00022727"/>
    </source>
</evidence>
<feature type="binding site" evidence="6">
    <location>
        <position position="146"/>
    </location>
    <ligand>
        <name>ATP</name>
        <dbReference type="ChEBI" id="CHEBI:30616"/>
    </ligand>
</feature>
<keyword evidence="1 6" id="KW-0808">Transferase</keyword>
<protein>
    <recommendedName>
        <fullName evidence="6 8">Adenylate kinase</fullName>
        <shortName evidence="6">AK</shortName>
        <ecNumber evidence="6 8">2.7.4.3</ecNumber>
    </recommendedName>
    <alternativeName>
        <fullName evidence="6">ATP-AMP transphosphorylase</fullName>
    </alternativeName>
    <alternativeName>
        <fullName evidence="6">ATP:AMP phosphotransferase</fullName>
    </alternativeName>
    <alternativeName>
        <fullName evidence="6">Adenylate monophosphate kinase</fullName>
    </alternativeName>
</protein>
<comment type="subunit">
    <text evidence="6 8">Monomer.</text>
</comment>
<dbReference type="InterPro" id="IPR006259">
    <property type="entry name" value="Adenyl_kin_sub"/>
</dbReference>
<feature type="domain" description="Adenylate kinase active site lid" evidence="9">
    <location>
        <begin position="146"/>
        <end position="181"/>
    </location>
</feature>
<comment type="subcellular location">
    <subcellularLocation>
        <location evidence="6 8">Cytoplasm</location>
    </subcellularLocation>
</comment>
<dbReference type="Pfam" id="PF05191">
    <property type="entry name" value="ADK_lid"/>
    <property type="match status" value="1"/>
</dbReference>
<dbReference type="GO" id="GO:0005524">
    <property type="term" value="F:ATP binding"/>
    <property type="evidence" value="ECO:0007669"/>
    <property type="project" value="UniProtKB-UniRule"/>
</dbReference>
<comment type="domain">
    <text evidence="6">Consists of three domains, a large central CORE domain and two small peripheral domains, NMPbind and LID, which undergo movements during catalysis. The LID domain closes over the site of phosphoryl transfer upon ATP binding. Assembling and dissambling the active center during each catalytic cycle provides an effective means to prevent ATP hydrolysis. Some bacteria have evolved a zinc-coordinating structure that stabilizes the LID domain.</text>
</comment>
<feature type="binding site" evidence="6">
    <location>
        <begin position="155"/>
        <end position="156"/>
    </location>
    <ligand>
        <name>ATP</name>
        <dbReference type="ChEBI" id="CHEBI:30616"/>
    </ligand>
</feature>
<dbReference type="EMBL" id="CP033058">
    <property type="protein sequence ID" value="AZZ65574.1"/>
    <property type="molecule type" value="Genomic_DNA"/>
</dbReference>
<feature type="binding site" evidence="6">
    <location>
        <position position="169"/>
    </location>
    <ligand>
        <name>Zn(2+)</name>
        <dbReference type="ChEBI" id="CHEBI:29105"/>
        <note>structural</note>
    </ligand>
</feature>
<dbReference type="PRINTS" id="PR00094">
    <property type="entry name" value="ADENYLTKNASE"/>
</dbReference>
<dbReference type="GO" id="GO:0008270">
    <property type="term" value="F:zinc ion binding"/>
    <property type="evidence" value="ECO:0007669"/>
    <property type="project" value="UniProtKB-UniRule"/>
</dbReference>
<keyword evidence="6" id="KW-0479">Metal-binding</keyword>
<dbReference type="NCBIfam" id="TIGR01351">
    <property type="entry name" value="adk"/>
    <property type="match status" value="1"/>
</dbReference>
<comment type="function">
    <text evidence="6">Catalyzes the reversible transfer of the terminal phosphate group between ATP and AMP. Plays an important role in cellular energy homeostasis and in adenine nucleotide metabolism.</text>
</comment>
<evidence type="ECO:0000313" key="10">
    <source>
        <dbReference type="EMBL" id="AZZ65574.1"/>
    </source>
</evidence>
<dbReference type="GO" id="GO:0004017">
    <property type="term" value="F:AMP kinase activity"/>
    <property type="evidence" value="ECO:0007669"/>
    <property type="project" value="UniProtKB-UniRule"/>
</dbReference>
<evidence type="ECO:0000256" key="3">
    <source>
        <dbReference type="ARBA" id="ARBA00022741"/>
    </source>
</evidence>
<evidence type="ECO:0000256" key="5">
    <source>
        <dbReference type="ARBA" id="ARBA00022840"/>
    </source>
</evidence>
<evidence type="ECO:0000256" key="1">
    <source>
        <dbReference type="ARBA" id="ARBA00022679"/>
    </source>
</evidence>
<dbReference type="NCBIfam" id="NF001381">
    <property type="entry name" value="PRK00279.1-3"/>
    <property type="match status" value="1"/>
</dbReference>
<sequence>MINQGFNEKENCRCEDFSKPNLIFIGAPGAGKGSIASLIVKEFGYFQLSTGDMFRQEIKNKTELGLKIKNILDSGKYVDDSITNELVKKRLSDLVKNKKPFILDGFPRTIDQAIFLEQLKKEGIVINQVLLLEITKEQIIERLSKRRVCPSCKKIYHLDSYPPIDNKYCKKCHAEVIKRPDDEADVVLKRLAIYDEQTKCLIDFYKEKNLVVAVNSYQELNKVYEDVKKALKWLK</sequence>
<keyword evidence="6" id="KW-0862">Zinc</keyword>
<keyword evidence="2 6" id="KW-0545">Nucleotide biosynthesis</keyword>
<feature type="binding site" evidence="6">
    <location>
        <position position="152"/>
    </location>
    <ligand>
        <name>Zn(2+)</name>
        <dbReference type="ChEBI" id="CHEBI:29105"/>
        <note>structural</note>
    </ligand>
</feature>
<dbReference type="RefSeq" id="WP_116171597.1">
    <property type="nucleotide sequence ID" value="NZ_CP033058.2"/>
</dbReference>
<dbReference type="GO" id="GO:0005737">
    <property type="term" value="C:cytoplasm"/>
    <property type="evidence" value="ECO:0007669"/>
    <property type="project" value="UniProtKB-SubCell"/>
</dbReference>
<dbReference type="Gene3D" id="3.40.50.300">
    <property type="entry name" value="P-loop containing nucleotide triphosphate hydrolases"/>
    <property type="match status" value="1"/>
</dbReference>
<dbReference type="PROSITE" id="PS00113">
    <property type="entry name" value="ADENYLATE_KINASE"/>
    <property type="match status" value="1"/>
</dbReference>
<feature type="binding site" evidence="6">
    <location>
        <position position="190"/>
    </location>
    <ligand>
        <name>AMP</name>
        <dbReference type="ChEBI" id="CHEBI:456215"/>
    </ligand>
</feature>
<feature type="region of interest" description="NMP" evidence="6">
    <location>
        <begin position="49"/>
        <end position="78"/>
    </location>
</feature>
<reference evidence="10" key="1">
    <citation type="submission" date="2019-03" db="EMBL/GenBank/DDBJ databases">
        <title>Draft Sequence and Annotation of the Mycoplasma phocicerebrale Strain 1049T Genome.</title>
        <authorList>
            <person name="Frasca S.Jr."/>
            <person name="Kutish G.F."/>
            <person name="Castellanos Gell J."/>
            <person name="Michaels D.L."/>
            <person name="Brown D.R."/>
        </authorList>
    </citation>
    <scope>NUCLEOTIDE SEQUENCE</scope>
    <source>
        <strain evidence="10">1049</strain>
    </source>
</reference>
<comment type="pathway">
    <text evidence="6">Purine metabolism; AMP biosynthesis via salvage pathway; AMP from ADP: step 1/1.</text>
</comment>
<evidence type="ECO:0000256" key="8">
    <source>
        <dbReference type="RuleBase" id="RU003331"/>
    </source>
</evidence>
<dbReference type="UniPathway" id="UPA00588">
    <property type="reaction ID" value="UER00649"/>
</dbReference>
<evidence type="ECO:0000256" key="7">
    <source>
        <dbReference type="RuleBase" id="RU003330"/>
    </source>
</evidence>
<comment type="catalytic activity">
    <reaction evidence="6 8">
        <text>AMP + ATP = 2 ADP</text>
        <dbReference type="Rhea" id="RHEA:12973"/>
        <dbReference type="ChEBI" id="CHEBI:30616"/>
        <dbReference type="ChEBI" id="CHEBI:456215"/>
        <dbReference type="ChEBI" id="CHEBI:456216"/>
        <dbReference type="EC" id="2.7.4.3"/>
    </reaction>
</comment>
<dbReference type="SUPFAM" id="SSF52540">
    <property type="entry name" value="P-loop containing nucleoside triphosphate hydrolases"/>
    <property type="match status" value="1"/>
</dbReference>
<keyword evidence="5 6" id="KW-0067">ATP-binding</keyword>
<dbReference type="CDD" id="cd01428">
    <property type="entry name" value="ADK"/>
    <property type="match status" value="1"/>
</dbReference>
<feature type="binding site" evidence="6">
    <location>
        <position position="218"/>
    </location>
    <ligand>
        <name>ATP</name>
        <dbReference type="ChEBI" id="CHEBI:30616"/>
    </ligand>
</feature>
<dbReference type="Proteomes" id="UP000256585">
    <property type="component" value="Chromosome"/>
</dbReference>
<feature type="binding site" evidence="6">
    <location>
        <position position="149"/>
    </location>
    <ligand>
        <name>Zn(2+)</name>
        <dbReference type="ChEBI" id="CHEBI:29105"/>
        <note>structural</note>
    </ligand>
</feature>
<feature type="binding site" evidence="6">
    <location>
        <position position="55"/>
    </location>
    <ligand>
        <name>AMP</name>
        <dbReference type="ChEBI" id="CHEBI:456215"/>
    </ligand>
</feature>
<dbReference type="GO" id="GO:0044209">
    <property type="term" value="P:AMP salvage"/>
    <property type="evidence" value="ECO:0007669"/>
    <property type="project" value="UniProtKB-UniRule"/>
</dbReference>
<feature type="binding site" evidence="6">
    <location>
        <begin position="76"/>
        <end position="78"/>
    </location>
    <ligand>
        <name>AMP</name>
        <dbReference type="ChEBI" id="CHEBI:456215"/>
    </ligand>
</feature>